<feature type="transmembrane region" description="Helical" evidence="11">
    <location>
        <begin position="221"/>
        <end position="241"/>
    </location>
</feature>
<comment type="subcellular location">
    <subcellularLocation>
        <location evidence="10">Cell inner membrane</location>
    </subcellularLocation>
    <subcellularLocation>
        <location evidence="1">Cell membrane</location>
        <topology evidence="1">Multi-pass membrane protein</topology>
    </subcellularLocation>
</comment>
<protein>
    <recommendedName>
        <fullName evidence="3 10">Cell division protein FtsX</fullName>
    </recommendedName>
</protein>
<keyword evidence="8 10" id="KW-0472">Membrane</keyword>
<dbReference type="InterPro" id="IPR040690">
    <property type="entry name" value="FtsX_ECD"/>
</dbReference>
<dbReference type="OrthoDB" id="9813411at2"/>
<dbReference type="PANTHER" id="PTHR47755:SF1">
    <property type="entry name" value="CELL DIVISION PROTEIN FTSX"/>
    <property type="match status" value="1"/>
</dbReference>
<name>A0A255ZRP9_9FLAO</name>
<evidence type="ECO:0000256" key="1">
    <source>
        <dbReference type="ARBA" id="ARBA00004651"/>
    </source>
</evidence>
<evidence type="ECO:0000256" key="9">
    <source>
        <dbReference type="ARBA" id="ARBA00023306"/>
    </source>
</evidence>
<evidence type="ECO:0000256" key="2">
    <source>
        <dbReference type="ARBA" id="ARBA00007379"/>
    </source>
</evidence>
<evidence type="ECO:0000256" key="8">
    <source>
        <dbReference type="ARBA" id="ARBA00023136"/>
    </source>
</evidence>
<evidence type="ECO:0000313" key="15">
    <source>
        <dbReference type="Proteomes" id="UP000216605"/>
    </source>
</evidence>
<gene>
    <name evidence="14" type="ORF">CHU92_03250</name>
</gene>
<feature type="domain" description="ABC3 transporter permease C-terminal" evidence="12">
    <location>
        <begin position="169"/>
        <end position="284"/>
    </location>
</feature>
<keyword evidence="6 11" id="KW-0812">Transmembrane</keyword>
<evidence type="ECO:0000256" key="6">
    <source>
        <dbReference type="ARBA" id="ARBA00022692"/>
    </source>
</evidence>
<keyword evidence="15" id="KW-1185">Reference proteome</keyword>
<comment type="function">
    <text evidence="10">Required for cell division and gliding motility.</text>
</comment>
<sequence length="291" mass="32478">MASSFEKFQKRRLISSYFSVILSIFIVLTLLGALGLFVVNTEKISGYVKENIPMSVYFKNEANDSVFTAFGEELKNMHFVKDYKFVSKEDAAKNNKDIVGDDYMSFLGENPLPASYDIHLKGGYVQKDSIKSIDAKLRTNPMVGDITYDSVLVDMANENIEKITFWILIISGALAFLSMLLINSALRLSIYNHRFTIKTMQMVGATKSFIRKPYVWKGLKLGLAGAALAIAALVALVYYVDGIFPMLGIWDDWALTAVVLAGVLAFGIVIASISTFMATQRFLNLRTDDLY</sequence>
<comment type="caution">
    <text evidence="14">The sequence shown here is derived from an EMBL/GenBank/DDBJ whole genome shotgun (WGS) entry which is preliminary data.</text>
</comment>
<dbReference type="Proteomes" id="UP000216605">
    <property type="component" value="Unassembled WGS sequence"/>
</dbReference>
<dbReference type="PIRSF" id="PIRSF003097">
    <property type="entry name" value="FtsX"/>
    <property type="match status" value="1"/>
</dbReference>
<dbReference type="AlphaFoldDB" id="A0A255ZRP9"/>
<evidence type="ECO:0000256" key="4">
    <source>
        <dbReference type="ARBA" id="ARBA00022475"/>
    </source>
</evidence>
<dbReference type="EMBL" id="NOXV01000175">
    <property type="protein sequence ID" value="OYQ43555.1"/>
    <property type="molecule type" value="Genomic_DNA"/>
</dbReference>
<dbReference type="InterPro" id="IPR004513">
    <property type="entry name" value="FtsX"/>
</dbReference>
<evidence type="ECO:0000313" key="14">
    <source>
        <dbReference type="EMBL" id="OYQ43555.1"/>
    </source>
</evidence>
<organism evidence="14 15">
    <name type="scientific">Flavobacterium cyanobacteriorum</name>
    <dbReference type="NCBI Taxonomy" id="2022802"/>
    <lineage>
        <taxon>Bacteria</taxon>
        <taxon>Pseudomonadati</taxon>
        <taxon>Bacteroidota</taxon>
        <taxon>Flavobacteriia</taxon>
        <taxon>Flavobacteriales</taxon>
        <taxon>Flavobacteriaceae</taxon>
        <taxon>Flavobacterium</taxon>
    </lineage>
</organism>
<feature type="transmembrane region" description="Helical" evidence="11">
    <location>
        <begin position="20"/>
        <end position="39"/>
    </location>
</feature>
<evidence type="ECO:0000256" key="5">
    <source>
        <dbReference type="ARBA" id="ARBA00022618"/>
    </source>
</evidence>
<evidence type="ECO:0000256" key="7">
    <source>
        <dbReference type="ARBA" id="ARBA00022989"/>
    </source>
</evidence>
<feature type="domain" description="FtsX extracellular" evidence="13">
    <location>
        <begin position="54"/>
        <end position="145"/>
    </location>
</feature>
<evidence type="ECO:0000259" key="13">
    <source>
        <dbReference type="Pfam" id="PF18075"/>
    </source>
</evidence>
<evidence type="ECO:0000256" key="11">
    <source>
        <dbReference type="SAM" id="Phobius"/>
    </source>
</evidence>
<feature type="transmembrane region" description="Helical" evidence="11">
    <location>
        <begin position="253"/>
        <end position="276"/>
    </location>
</feature>
<reference evidence="14 15" key="1">
    <citation type="submission" date="2017-07" db="EMBL/GenBank/DDBJ databases">
        <title>Flavobacterium cyanobacteriorum sp. nov., isolated from cyanobacterial aggregates in a eutrophic lake.</title>
        <authorList>
            <person name="Cai H."/>
        </authorList>
    </citation>
    <scope>NUCLEOTIDE SEQUENCE [LARGE SCALE GENOMIC DNA]</scope>
    <source>
        <strain evidence="14 15">TH021</strain>
    </source>
</reference>
<comment type="similarity">
    <text evidence="2 10">Belongs to the ABC-4 integral membrane protein family. FtsX subfamily.</text>
</comment>
<keyword evidence="4 10" id="KW-1003">Cell membrane</keyword>
<accession>A0A255ZRP9</accession>
<keyword evidence="9 10" id="KW-0131">Cell cycle</keyword>
<dbReference type="RefSeq" id="WP_094412557.1">
    <property type="nucleotide sequence ID" value="NZ_NOXV01000175.1"/>
</dbReference>
<feature type="transmembrane region" description="Helical" evidence="11">
    <location>
        <begin position="163"/>
        <end position="186"/>
    </location>
</feature>
<dbReference type="Pfam" id="PF02687">
    <property type="entry name" value="FtsX"/>
    <property type="match status" value="1"/>
</dbReference>
<evidence type="ECO:0000256" key="3">
    <source>
        <dbReference type="ARBA" id="ARBA00021907"/>
    </source>
</evidence>
<proteinExistence type="inferred from homology"/>
<evidence type="ECO:0000256" key="10">
    <source>
        <dbReference type="PIRNR" id="PIRNR003097"/>
    </source>
</evidence>
<keyword evidence="10" id="KW-0997">Cell inner membrane</keyword>
<keyword evidence="7 11" id="KW-1133">Transmembrane helix</keyword>
<dbReference type="PANTHER" id="PTHR47755">
    <property type="entry name" value="CELL DIVISION PROTEIN FTSX"/>
    <property type="match status" value="1"/>
</dbReference>
<dbReference type="GO" id="GO:0051301">
    <property type="term" value="P:cell division"/>
    <property type="evidence" value="ECO:0007669"/>
    <property type="project" value="UniProtKB-KW"/>
</dbReference>
<dbReference type="Pfam" id="PF18075">
    <property type="entry name" value="FtsX_ECD"/>
    <property type="match status" value="1"/>
</dbReference>
<evidence type="ECO:0000259" key="12">
    <source>
        <dbReference type="Pfam" id="PF02687"/>
    </source>
</evidence>
<dbReference type="GO" id="GO:0005886">
    <property type="term" value="C:plasma membrane"/>
    <property type="evidence" value="ECO:0007669"/>
    <property type="project" value="UniProtKB-SubCell"/>
</dbReference>
<dbReference type="InterPro" id="IPR003838">
    <property type="entry name" value="ABC3_permease_C"/>
</dbReference>
<keyword evidence="5 10" id="KW-0132">Cell division</keyword>
<dbReference type="Gene3D" id="3.30.70.3040">
    <property type="match status" value="1"/>
</dbReference>